<evidence type="ECO:0000313" key="2">
    <source>
        <dbReference type="Proteomes" id="UP001374584"/>
    </source>
</evidence>
<comment type="caution">
    <text evidence="1">The sequence shown here is derived from an EMBL/GenBank/DDBJ whole genome shotgun (WGS) entry which is preliminary data.</text>
</comment>
<gene>
    <name evidence="1" type="ORF">VNO80_06351</name>
</gene>
<keyword evidence="2" id="KW-1185">Reference proteome</keyword>
<dbReference type="AlphaFoldDB" id="A0AAN9NGQ0"/>
<name>A0AAN9NGQ0_PHACN</name>
<evidence type="ECO:0000313" key="1">
    <source>
        <dbReference type="EMBL" id="KAK7372959.1"/>
    </source>
</evidence>
<protein>
    <submittedName>
        <fullName evidence="1">Uncharacterized protein</fullName>
    </submittedName>
</protein>
<dbReference type="EMBL" id="JAYMYR010000003">
    <property type="protein sequence ID" value="KAK7372959.1"/>
    <property type="molecule type" value="Genomic_DNA"/>
</dbReference>
<proteinExistence type="predicted"/>
<organism evidence="1 2">
    <name type="scientific">Phaseolus coccineus</name>
    <name type="common">Scarlet runner bean</name>
    <name type="synonym">Phaseolus multiflorus</name>
    <dbReference type="NCBI Taxonomy" id="3886"/>
    <lineage>
        <taxon>Eukaryota</taxon>
        <taxon>Viridiplantae</taxon>
        <taxon>Streptophyta</taxon>
        <taxon>Embryophyta</taxon>
        <taxon>Tracheophyta</taxon>
        <taxon>Spermatophyta</taxon>
        <taxon>Magnoliopsida</taxon>
        <taxon>eudicotyledons</taxon>
        <taxon>Gunneridae</taxon>
        <taxon>Pentapetalae</taxon>
        <taxon>rosids</taxon>
        <taxon>fabids</taxon>
        <taxon>Fabales</taxon>
        <taxon>Fabaceae</taxon>
        <taxon>Papilionoideae</taxon>
        <taxon>50 kb inversion clade</taxon>
        <taxon>NPAAA clade</taxon>
        <taxon>indigoferoid/millettioid clade</taxon>
        <taxon>Phaseoleae</taxon>
        <taxon>Phaseolus</taxon>
    </lineage>
</organism>
<sequence>MCIIVGAVLQRCCWQKITQSVGRNLVTGATVHSFLDLEKVCDSGERGKGCACQFLTSAEVTSCSFCLVWCGMTKVISGSRRLAWFGI</sequence>
<reference evidence="1 2" key="1">
    <citation type="submission" date="2024-01" db="EMBL/GenBank/DDBJ databases">
        <title>The genomes of 5 underutilized Papilionoideae crops provide insights into root nodulation and disease resistanc.</title>
        <authorList>
            <person name="Jiang F."/>
        </authorList>
    </citation>
    <scope>NUCLEOTIDE SEQUENCE [LARGE SCALE GENOMIC DNA]</scope>
    <source>
        <strain evidence="1">JINMINGXINNONG_FW02</strain>
        <tissue evidence="1">Leaves</tissue>
    </source>
</reference>
<dbReference type="Proteomes" id="UP001374584">
    <property type="component" value="Unassembled WGS sequence"/>
</dbReference>
<accession>A0AAN9NGQ0</accession>